<sequence>MAAKDPDEELTNTHEGLETVDADEIKQMAKIVSETDHPHADPVTGESDGNADNGFDTHRKKVTKDAKKDLLFHSANTWENMDEVPE</sequence>
<accession>A0A8B3RH05</accession>
<name>A0A8B3RH05_BIFAN</name>
<comment type="caution">
    <text evidence="2">The sequence shown here is derived from an EMBL/GenBank/DDBJ whole genome shotgun (WGS) entry which is preliminary data.</text>
</comment>
<protein>
    <submittedName>
        <fullName evidence="2">Uncharacterized protein</fullName>
    </submittedName>
</protein>
<feature type="region of interest" description="Disordered" evidence="1">
    <location>
        <begin position="35"/>
        <end position="58"/>
    </location>
</feature>
<evidence type="ECO:0000256" key="1">
    <source>
        <dbReference type="SAM" id="MobiDB-lite"/>
    </source>
</evidence>
<dbReference type="Proteomes" id="UP000293613">
    <property type="component" value="Unassembled WGS sequence"/>
</dbReference>
<evidence type="ECO:0000313" key="2">
    <source>
        <dbReference type="EMBL" id="RYM93571.1"/>
    </source>
</evidence>
<dbReference type="EMBL" id="RSCO01000031">
    <property type="protein sequence ID" value="RYM93571.1"/>
    <property type="molecule type" value="Genomic_DNA"/>
</dbReference>
<reference evidence="2 3" key="1">
    <citation type="journal article" date="2019" name="Appl. Environ. Microbiol.">
        <title>Dissecting the evolutionary development of the Bifidobacterium animalis species through comparative genomics analyses.</title>
        <authorList>
            <person name="Lugli G.A."/>
            <person name="Mancino W."/>
            <person name="Milani C."/>
            <person name="Duranti S."/>
            <person name="Mancabelli L."/>
            <person name="Napoli S."/>
            <person name="Mangifesta M."/>
            <person name="Viappiani A."/>
            <person name="Anzalone R."/>
            <person name="Longhi G."/>
            <person name="van Sinderen D."/>
            <person name="Ventura M."/>
            <person name="Turroni F."/>
        </authorList>
    </citation>
    <scope>NUCLEOTIDE SEQUENCE [LARGE SCALE GENOMIC DNA]</scope>
    <source>
        <strain evidence="2 3">2011B</strain>
    </source>
</reference>
<gene>
    <name evidence="2" type="ORF">PG2011B_1306</name>
</gene>
<dbReference type="RefSeq" id="WP_129882069.1">
    <property type="nucleotide sequence ID" value="NZ_RSCO01000031.1"/>
</dbReference>
<feature type="compositionally biased region" description="Basic and acidic residues" evidence="1">
    <location>
        <begin position="11"/>
        <end position="20"/>
    </location>
</feature>
<organism evidence="2 3">
    <name type="scientific">Bifidobacterium animalis subsp. lactis</name>
    <name type="common">Bifidobacterium lactis</name>
    <dbReference type="NCBI Taxonomy" id="302911"/>
    <lineage>
        <taxon>Bacteria</taxon>
        <taxon>Bacillati</taxon>
        <taxon>Actinomycetota</taxon>
        <taxon>Actinomycetes</taxon>
        <taxon>Bifidobacteriales</taxon>
        <taxon>Bifidobacteriaceae</taxon>
        <taxon>Bifidobacterium</taxon>
    </lineage>
</organism>
<evidence type="ECO:0000313" key="3">
    <source>
        <dbReference type="Proteomes" id="UP000293613"/>
    </source>
</evidence>
<feature type="region of interest" description="Disordered" evidence="1">
    <location>
        <begin position="1"/>
        <end position="20"/>
    </location>
</feature>
<proteinExistence type="predicted"/>
<dbReference type="AlphaFoldDB" id="A0A8B3RH05"/>
<feature type="compositionally biased region" description="Acidic residues" evidence="1">
    <location>
        <begin position="1"/>
        <end position="10"/>
    </location>
</feature>